<dbReference type="Gene3D" id="1.10.357.10">
    <property type="entry name" value="Tetracycline Repressor, domain 2"/>
    <property type="match status" value="1"/>
</dbReference>
<reference evidence="4 5" key="1">
    <citation type="submission" date="2024-11" db="EMBL/GenBank/DDBJ databases">
        <authorList>
            <person name="Heng Y.C."/>
            <person name="Lim A.C.H."/>
            <person name="Lee J.K.Y."/>
            <person name="Kittelmann S."/>
        </authorList>
    </citation>
    <scope>NUCLEOTIDE SEQUENCE [LARGE SCALE GENOMIC DNA]</scope>
    <source>
        <strain evidence="4 5">WILCCON 0269</strain>
    </source>
</reference>
<protein>
    <submittedName>
        <fullName evidence="4">TetR-like C-terminal domain-containing protein</fullName>
    </submittedName>
</protein>
<proteinExistence type="predicted"/>
<comment type="caution">
    <text evidence="4">The sequence shown here is derived from an EMBL/GenBank/DDBJ whole genome shotgun (WGS) entry which is preliminary data.</text>
</comment>
<keyword evidence="1" id="KW-0805">Transcription regulation</keyword>
<dbReference type="InterPro" id="IPR036271">
    <property type="entry name" value="Tet_transcr_reg_TetR-rel_C_sf"/>
</dbReference>
<evidence type="ECO:0000259" key="3">
    <source>
        <dbReference type="Pfam" id="PF16859"/>
    </source>
</evidence>
<organism evidence="4 5">
    <name type="scientific">Candidatus Clostridium eludens</name>
    <dbReference type="NCBI Taxonomy" id="3381663"/>
    <lineage>
        <taxon>Bacteria</taxon>
        <taxon>Bacillati</taxon>
        <taxon>Bacillota</taxon>
        <taxon>Clostridia</taxon>
        <taxon>Eubacteriales</taxon>
        <taxon>Clostridiaceae</taxon>
        <taxon>Clostridium</taxon>
    </lineage>
</organism>
<dbReference type="InterPro" id="IPR011075">
    <property type="entry name" value="TetR_C"/>
</dbReference>
<dbReference type="EMBL" id="JBJHZX010000014">
    <property type="protein sequence ID" value="MFL0196023.1"/>
    <property type="molecule type" value="Genomic_DNA"/>
</dbReference>
<dbReference type="Pfam" id="PF16859">
    <property type="entry name" value="TetR_C_11"/>
    <property type="match status" value="1"/>
</dbReference>
<keyword evidence="2" id="KW-0804">Transcription</keyword>
<feature type="domain" description="Tetracyclin repressor-like C-terminal" evidence="3">
    <location>
        <begin position="33"/>
        <end position="143"/>
    </location>
</feature>
<dbReference type="Proteomes" id="UP001623660">
    <property type="component" value="Unassembled WGS sequence"/>
</dbReference>
<evidence type="ECO:0000256" key="1">
    <source>
        <dbReference type="ARBA" id="ARBA00023015"/>
    </source>
</evidence>
<evidence type="ECO:0000313" key="4">
    <source>
        <dbReference type="EMBL" id="MFL0196023.1"/>
    </source>
</evidence>
<dbReference type="RefSeq" id="WP_406792139.1">
    <property type="nucleotide sequence ID" value="NZ_JBJHZX010000014.1"/>
</dbReference>
<gene>
    <name evidence="4" type="ORF">ACJDU8_10665</name>
</gene>
<accession>A0ABW8SK93</accession>
<name>A0ABW8SK93_9CLOT</name>
<keyword evidence="5" id="KW-1185">Reference proteome</keyword>
<sequence>MWKSIIISNAYCSRIELVLAIFRRNDSIQSMDIPNTGKPRSDVLMLMNWFVSRFLEMGKDVVIGMLSDTATGYHLSLDLQNHIHESNLICMSVILEQAVGRGEARADISAIIFTLPIDLLRAEMLISREIVTQSFLEKIVDEIFLPLVRI</sequence>
<evidence type="ECO:0000256" key="2">
    <source>
        <dbReference type="ARBA" id="ARBA00023163"/>
    </source>
</evidence>
<dbReference type="SUPFAM" id="SSF48498">
    <property type="entry name" value="Tetracyclin repressor-like, C-terminal domain"/>
    <property type="match status" value="1"/>
</dbReference>
<evidence type="ECO:0000313" key="5">
    <source>
        <dbReference type="Proteomes" id="UP001623660"/>
    </source>
</evidence>